<evidence type="ECO:0000313" key="1">
    <source>
        <dbReference type="EMBL" id="QOW09899.1"/>
    </source>
</evidence>
<dbReference type="AlphaFoldDB" id="A0A7M2Y7U9"/>
<evidence type="ECO:0000313" key="2">
    <source>
        <dbReference type="Proteomes" id="UP000594195"/>
    </source>
</evidence>
<dbReference type="PROSITE" id="PS51257">
    <property type="entry name" value="PROKAR_LIPOPROTEIN"/>
    <property type="match status" value="1"/>
</dbReference>
<evidence type="ECO:0008006" key="3">
    <source>
        <dbReference type="Google" id="ProtNLM"/>
    </source>
</evidence>
<sequence length="123" mass="14581">MKFACPVLILLLLLSCQKHIKFDKNLWNSDDTDDKISYDLRYEMLDDLLANYRLKGKNIQEIEKIIGKINEKGNDDQKTQDALIYTVLIKWRGIDPVQYKYLNLHFNKQKIIDSVFISEREVD</sequence>
<dbReference type="KEGG" id="kfa:Q73A0000_05760"/>
<keyword evidence="2" id="KW-1185">Reference proteome</keyword>
<accession>A0A7M2Y7U9</accession>
<proteinExistence type="predicted"/>
<protein>
    <recommendedName>
        <fullName evidence="3">Lipoprotein</fullName>
    </recommendedName>
</protein>
<reference evidence="1 2" key="1">
    <citation type="submission" date="2019-05" db="EMBL/GenBank/DDBJ databases">
        <title>Chryseobacterium sp. isolated from King George Island, maritime Antarctica.</title>
        <authorList>
            <person name="Peng X."/>
        </authorList>
    </citation>
    <scope>NUCLEOTIDE SEQUENCE [LARGE SCALE GENOMIC DNA]</scope>
    <source>
        <strain evidence="1 2">7-3A</strain>
    </source>
</reference>
<dbReference type="Proteomes" id="UP000594195">
    <property type="component" value="Chromosome"/>
</dbReference>
<gene>
    <name evidence="1" type="ORF">Q73A0000_05760</name>
</gene>
<organism evidence="1 2">
    <name type="scientific">Kaistella flava</name>
    <name type="common">ex Peng et al. 2021</name>
    <dbReference type="NCBI Taxonomy" id="2038776"/>
    <lineage>
        <taxon>Bacteria</taxon>
        <taxon>Pseudomonadati</taxon>
        <taxon>Bacteroidota</taxon>
        <taxon>Flavobacteriia</taxon>
        <taxon>Flavobacteriales</taxon>
        <taxon>Weeksellaceae</taxon>
        <taxon>Chryseobacterium group</taxon>
        <taxon>Kaistella</taxon>
    </lineage>
</organism>
<dbReference type="RefSeq" id="WP_193813118.1">
    <property type="nucleotide sequence ID" value="NZ_CP040442.1"/>
</dbReference>
<dbReference type="EMBL" id="CP040442">
    <property type="protein sequence ID" value="QOW09899.1"/>
    <property type="molecule type" value="Genomic_DNA"/>
</dbReference>
<name>A0A7M2Y7U9_9FLAO</name>